<keyword evidence="5 6" id="KW-0472">Membrane</keyword>
<feature type="transmembrane region" description="Helical" evidence="6">
    <location>
        <begin position="64"/>
        <end position="86"/>
    </location>
</feature>
<evidence type="ECO:0000313" key="7">
    <source>
        <dbReference type="EMBL" id="KZT70704.1"/>
    </source>
</evidence>
<evidence type="ECO:0000256" key="3">
    <source>
        <dbReference type="ARBA" id="ARBA00022824"/>
    </source>
</evidence>
<name>A0A165RG22_9APHY</name>
<dbReference type="EMBL" id="KV429050">
    <property type="protein sequence ID" value="KZT70704.1"/>
    <property type="molecule type" value="Genomic_DNA"/>
</dbReference>
<dbReference type="AlphaFoldDB" id="A0A165RG22"/>
<keyword evidence="3" id="KW-0256">Endoplasmic reticulum</keyword>
<keyword evidence="2 6" id="KW-0812">Transmembrane</keyword>
<evidence type="ECO:0000256" key="4">
    <source>
        <dbReference type="ARBA" id="ARBA00022989"/>
    </source>
</evidence>
<comment type="subcellular location">
    <subcellularLocation>
        <location evidence="1">Endoplasmic reticulum membrane</location>
        <topology evidence="1">Multi-pass membrane protein</topology>
    </subcellularLocation>
</comment>
<dbReference type="Pfam" id="PF11779">
    <property type="entry name" value="SPT_ssu-like"/>
    <property type="match status" value="1"/>
</dbReference>
<evidence type="ECO:0000256" key="1">
    <source>
        <dbReference type="ARBA" id="ARBA00004477"/>
    </source>
</evidence>
<evidence type="ECO:0000256" key="5">
    <source>
        <dbReference type="ARBA" id="ARBA00023136"/>
    </source>
</evidence>
<keyword evidence="4 6" id="KW-1133">Transmembrane helix</keyword>
<evidence type="ECO:0000256" key="2">
    <source>
        <dbReference type="ARBA" id="ARBA00022692"/>
    </source>
</evidence>
<sequence length="126" mass="14295">MSSSKSTPAMSPETWRRVPKTFAAIFGITLPYRPPKSAVGAFLWRKRVLFETTTGLVLLETWEKILMIIILYSIAVLCMTGLYKYAPQSAVYVRQRTTYYFLGHEPELGVESQVASWAVRNLTGEL</sequence>
<dbReference type="Proteomes" id="UP000076727">
    <property type="component" value="Unassembled WGS sequence"/>
</dbReference>
<gene>
    <name evidence="7" type="ORF">DAEQUDRAFT_737345</name>
</gene>
<proteinExistence type="predicted"/>
<evidence type="ECO:0000256" key="6">
    <source>
        <dbReference type="SAM" id="Phobius"/>
    </source>
</evidence>
<dbReference type="OrthoDB" id="202672at2759"/>
<accession>A0A165RG22</accession>
<dbReference type="GO" id="GO:0005789">
    <property type="term" value="C:endoplasmic reticulum membrane"/>
    <property type="evidence" value="ECO:0007669"/>
    <property type="project" value="UniProtKB-SubCell"/>
</dbReference>
<keyword evidence="8" id="KW-1185">Reference proteome</keyword>
<reference evidence="7 8" key="1">
    <citation type="journal article" date="2016" name="Mol. Biol. Evol.">
        <title>Comparative Genomics of Early-Diverging Mushroom-Forming Fungi Provides Insights into the Origins of Lignocellulose Decay Capabilities.</title>
        <authorList>
            <person name="Nagy L.G."/>
            <person name="Riley R."/>
            <person name="Tritt A."/>
            <person name="Adam C."/>
            <person name="Daum C."/>
            <person name="Floudas D."/>
            <person name="Sun H."/>
            <person name="Yadav J.S."/>
            <person name="Pangilinan J."/>
            <person name="Larsson K.H."/>
            <person name="Matsuura K."/>
            <person name="Barry K."/>
            <person name="Labutti K."/>
            <person name="Kuo R."/>
            <person name="Ohm R.A."/>
            <person name="Bhattacharya S.S."/>
            <person name="Shirouzu T."/>
            <person name="Yoshinaga Y."/>
            <person name="Martin F.M."/>
            <person name="Grigoriev I.V."/>
            <person name="Hibbett D.S."/>
        </authorList>
    </citation>
    <scope>NUCLEOTIDE SEQUENCE [LARGE SCALE GENOMIC DNA]</scope>
    <source>
        <strain evidence="7 8">L-15889</strain>
    </source>
</reference>
<protein>
    <submittedName>
        <fullName evidence="7">Uncharacterized protein</fullName>
    </submittedName>
</protein>
<dbReference type="InterPro" id="IPR024512">
    <property type="entry name" value="Ser_palmitoyltrfase_ssu-like"/>
</dbReference>
<evidence type="ECO:0000313" key="8">
    <source>
        <dbReference type="Proteomes" id="UP000076727"/>
    </source>
</evidence>
<organism evidence="7 8">
    <name type="scientific">Daedalea quercina L-15889</name>
    <dbReference type="NCBI Taxonomy" id="1314783"/>
    <lineage>
        <taxon>Eukaryota</taxon>
        <taxon>Fungi</taxon>
        <taxon>Dikarya</taxon>
        <taxon>Basidiomycota</taxon>
        <taxon>Agaricomycotina</taxon>
        <taxon>Agaricomycetes</taxon>
        <taxon>Polyporales</taxon>
        <taxon>Fomitopsis</taxon>
    </lineage>
</organism>
<dbReference type="STRING" id="1314783.A0A165RG22"/>